<accession>A0A2H3BWU9</accession>
<sequence>MSAWNVSGSVQLNALLDEYSLDLPLPHSTFTMDIPSGHADLMSLGRYLAQGSTRGSIAHSAFSHTTTSVHLQYSTRVSPCRISTMISSKADHHLYSLLLKHIAYLHPKPLLVCRCPSFITDGQISFSQQGFTADIPLSPFYPSCDAHLFLLGELSR</sequence>
<dbReference type="AlphaFoldDB" id="A0A2H3BWU9"/>
<name>A0A2H3BWU9_9AGAR</name>
<evidence type="ECO:0000313" key="2">
    <source>
        <dbReference type="Proteomes" id="UP000218334"/>
    </source>
</evidence>
<protein>
    <submittedName>
        <fullName evidence="1">Uncharacterized protein</fullName>
    </submittedName>
</protein>
<organism evidence="1 2">
    <name type="scientific">Armillaria solidipes</name>
    <dbReference type="NCBI Taxonomy" id="1076256"/>
    <lineage>
        <taxon>Eukaryota</taxon>
        <taxon>Fungi</taxon>
        <taxon>Dikarya</taxon>
        <taxon>Basidiomycota</taxon>
        <taxon>Agaricomycotina</taxon>
        <taxon>Agaricomycetes</taxon>
        <taxon>Agaricomycetidae</taxon>
        <taxon>Agaricales</taxon>
        <taxon>Marasmiineae</taxon>
        <taxon>Physalacriaceae</taxon>
        <taxon>Armillaria</taxon>
    </lineage>
</organism>
<evidence type="ECO:0000313" key="1">
    <source>
        <dbReference type="EMBL" id="PBK75339.1"/>
    </source>
</evidence>
<reference evidence="2" key="1">
    <citation type="journal article" date="2017" name="Nat. Ecol. Evol.">
        <title>Genome expansion and lineage-specific genetic innovations in the forest pathogenic fungi Armillaria.</title>
        <authorList>
            <person name="Sipos G."/>
            <person name="Prasanna A.N."/>
            <person name="Walter M.C."/>
            <person name="O'Connor E."/>
            <person name="Balint B."/>
            <person name="Krizsan K."/>
            <person name="Kiss B."/>
            <person name="Hess J."/>
            <person name="Varga T."/>
            <person name="Slot J."/>
            <person name="Riley R."/>
            <person name="Boka B."/>
            <person name="Rigling D."/>
            <person name="Barry K."/>
            <person name="Lee J."/>
            <person name="Mihaltcheva S."/>
            <person name="LaButti K."/>
            <person name="Lipzen A."/>
            <person name="Waldron R."/>
            <person name="Moloney N.M."/>
            <person name="Sperisen C."/>
            <person name="Kredics L."/>
            <person name="Vagvoelgyi C."/>
            <person name="Patrignani A."/>
            <person name="Fitzpatrick D."/>
            <person name="Nagy I."/>
            <person name="Doyle S."/>
            <person name="Anderson J.B."/>
            <person name="Grigoriev I.V."/>
            <person name="Gueldener U."/>
            <person name="Muensterkoetter M."/>
            <person name="Nagy L.G."/>
        </authorList>
    </citation>
    <scope>NUCLEOTIDE SEQUENCE [LARGE SCALE GENOMIC DNA]</scope>
    <source>
        <strain evidence="2">28-4</strain>
    </source>
</reference>
<dbReference type="Proteomes" id="UP000218334">
    <property type="component" value="Unassembled WGS sequence"/>
</dbReference>
<proteinExistence type="predicted"/>
<gene>
    <name evidence="1" type="ORF">ARMSODRAFT_386342</name>
</gene>
<keyword evidence="2" id="KW-1185">Reference proteome</keyword>
<dbReference type="EMBL" id="KZ293417">
    <property type="protein sequence ID" value="PBK75339.1"/>
    <property type="molecule type" value="Genomic_DNA"/>
</dbReference>